<evidence type="ECO:0000259" key="3">
    <source>
        <dbReference type="Pfam" id="PF01145"/>
    </source>
</evidence>
<dbReference type="Pfam" id="PF01145">
    <property type="entry name" value="Band_7"/>
    <property type="match status" value="1"/>
</dbReference>
<sequence>MKRIALPACLLAATMATGCSITTPQPDQKGIVYDAGMFSDTTFQNCIDPGSRDVSGPGDQGFVYPNGQRTFEFANKDSAESKPLTVVTKDNLEMTVSGVATFSLTTDCGTLRKFHEQIGLKFKAYEDEGWNRLLGVYIGQPLDRAMDAAAKAYGWKDLFSNPTIKQEWEKSVATYAAQFIKEQGGEGFFGGFSVTLQQPQPPQGVRDALASAQQAVEENTAQKAKNEKARTEMEAIKALVEVLGPEGAVMWQAVKDGRVSFVVSDGGVSVAPKR</sequence>
<evidence type="ECO:0000256" key="2">
    <source>
        <dbReference type="SAM" id="SignalP"/>
    </source>
</evidence>
<proteinExistence type="predicted"/>
<dbReference type="RefSeq" id="WP_235030203.1">
    <property type="nucleotide sequence ID" value="NZ_FNVT01000004.1"/>
</dbReference>
<organism evidence="4 5">
    <name type="scientific">Nonomuraea solani</name>
    <dbReference type="NCBI Taxonomy" id="1144553"/>
    <lineage>
        <taxon>Bacteria</taxon>
        <taxon>Bacillati</taxon>
        <taxon>Actinomycetota</taxon>
        <taxon>Actinomycetes</taxon>
        <taxon>Streptosporangiales</taxon>
        <taxon>Streptosporangiaceae</taxon>
        <taxon>Nonomuraea</taxon>
    </lineage>
</organism>
<keyword evidence="1" id="KW-0175">Coiled coil</keyword>
<dbReference type="AlphaFoldDB" id="A0A1H6D0N9"/>
<gene>
    <name evidence="4" type="ORF">SAMN05444920_104575</name>
</gene>
<dbReference type="InterPro" id="IPR001107">
    <property type="entry name" value="Band_7"/>
</dbReference>
<evidence type="ECO:0000313" key="4">
    <source>
        <dbReference type="EMBL" id="SEG78166.1"/>
    </source>
</evidence>
<name>A0A1H6D0N9_9ACTN</name>
<feature type="domain" description="Band 7" evidence="3">
    <location>
        <begin position="25"/>
        <end position="230"/>
    </location>
</feature>
<dbReference type="Proteomes" id="UP000236732">
    <property type="component" value="Unassembled WGS sequence"/>
</dbReference>
<protein>
    <submittedName>
        <fullName evidence="4">SPFH domain / Band 7 family protein</fullName>
    </submittedName>
</protein>
<keyword evidence="2" id="KW-0732">Signal</keyword>
<dbReference type="PROSITE" id="PS51257">
    <property type="entry name" value="PROKAR_LIPOPROTEIN"/>
    <property type="match status" value="1"/>
</dbReference>
<feature type="chain" id="PRO_5038704484" evidence="2">
    <location>
        <begin position="19"/>
        <end position="274"/>
    </location>
</feature>
<feature type="signal peptide" evidence="2">
    <location>
        <begin position="1"/>
        <end position="18"/>
    </location>
</feature>
<feature type="coiled-coil region" evidence="1">
    <location>
        <begin position="212"/>
        <end position="241"/>
    </location>
</feature>
<reference evidence="4 5" key="1">
    <citation type="submission" date="2016-10" db="EMBL/GenBank/DDBJ databases">
        <authorList>
            <person name="de Groot N.N."/>
        </authorList>
    </citation>
    <scope>NUCLEOTIDE SEQUENCE [LARGE SCALE GENOMIC DNA]</scope>
    <source>
        <strain evidence="4 5">CGMCC 4.7037</strain>
    </source>
</reference>
<evidence type="ECO:0000256" key="1">
    <source>
        <dbReference type="SAM" id="Coils"/>
    </source>
</evidence>
<evidence type="ECO:0000313" key="5">
    <source>
        <dbReference type="Proteomes" id="UP000236732"/>
    </source>
</evidence>
<accession>A0A1H6D0N9</accession>
<keyword evidence="5" id="KW-1185">Reference proteome</keyword>
<dbReference type="EMBL" id="FNVT01000004">
    <property type="protein sequence ID" value="SEG78166.1"/>
    <property type="molecule type" value="Genomic_DNA"/>
</dbReference>